<name>A0ABP8PSQ9_9ACTN</name>
<gene>
    <name evidence="1" type="ORF">GCM10023191_024930</name>
</gene>
<sequence length="115" mass="12670">MPSQQSKDADSMAKGIVCLDEAANKIRSIGTYVQNNRETFASHWVGGASQSFDKALIIWLEDFQEILKNIDNLRETLAGVDKNWSNTEQDNSRNALQWINGILDGTPGVTKTGGN</sequence>
<proteinExistence type="predicted"/>
<comment type="caution">
    <text evidence="1">The sequence shown here is derived from an EMBL/GenBank/DDBJ whole genome shotgun (WGS) entry which is preliminary data.</text>
</comment>
<dbReference type="InterPro" id="IPR010310">
    <property type="entry name" value="T7SS_ESAT-6-like"/>
</dbReference>
<accession>A0ABP8PSQ9</accession>
<dbReference type="Gene3D" id="1.10.287.1060">
    <property type="entry name" value="ESAT-6-like"/>
    <property type="match status" value="1"/>
</dbReference>
<evidence type="ECO:0008006" key="3">
    <source>
        <dbReference type="Google" id="ProtNLM"/>
    </source>
</evidence>
<organism evidence="1 2">
    <name type="scientific">Actinoallomurus oryzae</name>
    <dbReference type="NCBI Taxonomy" id="502180"/>
    <lineage>
        <taxon>Bacteria</taxon>
        <taxon>Bacillati</taxon>
        <taxon>Actinomycetota</taxon>
        <taxon>Actinomycetes</taxon>
        <taxon>Streptosporangiales</taxon>
        <taxon>Thermomonosporaceae</taxon>
        <taxon>Actinoallomurus</taxon>
    </lineage>
</organism>
<dbReference type="InterPro" id="IPR036689">
    <property type="entry name" value="ESAT-6-like_sf"/>
</dbReference>
<dbReference type="EMBL" id="BAABHF010000016">
    <property type="protein sequence ID" value="GAA4491266.1"/>
    <property type="molecule type" value="Genomic_DNA"/>
</dbReference>
<keyword evidence="2" id="KW-1185">Reference proteome</keyword>
<evidence type="ECO:0000313" key="1">
    <source>
        <dbReference type="EMBL" id="GAA4491266.1"/>
    </source>
</evidence>
<dbReference type="Proteomes" id="UP001500503">
    <property type="component" value="Unassembled WGS sequence"/>
</dbReference>
<evidence type="ECO:0000313" key="2">
    <source>
        <dbReference type="Proteomes" id="UP001500503"/>
    </source>
</evidence>
<reference evidence="2" key="1">
    <citation type="journal article" date="2019" name="Int. J. Syst. Evol. Microbiol.">
        <title>The Global Catalogue of Microorganisms (GCM) 10K type strain sequencing project: providing services to taxonomists for standard genome sequencing and annotation.</title>
        <authorList>
            <consortium name="The Broad Institute Genomics Platform"/>
            <consortium name="The Broad Institute Genome Sequencing Center for Infectious Disease"/>
            <person name="Wu L."/>
            <person name="Ma J."/>
        </authorList>
    </citation>
    <scope>NUCLEOTIDE SEQUENCE [LARGE SCALE GENOMIC DNA]</scope>
    <source>
        <strain evidence="2">JCM 17933</strain>
    </source>
</reference>
<dbReference type="Pfam" id="PF06013">
    <property type="entry name" value="WXG100"/>
    <property type="match status" value="1"/>
</dbReference>
<dbReference type="SUPFAM" id="SSF140453">
    <property type="entry name" value="EsxAB dimer-like"/>
    <property type="match status" value="1"/>
</dbReference>
<protein>
    <recommendedName>
        <fullName evidence="3">WXG100 family type VII secretion target</fullName>
    </recommendedName>
</protein>